<dbReference type="Proteomes" id="UP000697710">
    <property type="component" value="Unassembled WGS sequence"/>
</dbReference>
<feature type="chain" id="PRO_5038052113" evidence="1">
    <location>
        <begin position="35"/>
        <end position="79"/>
    </location>
</feature>
<name>A0A956RN84_UNCEI</name>
<sequence>MRLLPAPTSVRPHRLVLGGLALLACVGLTTAASAQWETSVPVVLAGSVDNEWTNQFSLALDAESRPHAVWNTLTGAYYS</sequence>
<feature type="non-terminal residue" evidence="2">
    <location>
        <position position="79"/>
    </location>
</feature>
<organism evidence="2 3">
    <name type="scientific">Eiseniibacteriota bacterium</name>
    <dbReference type="NCBI Taxonomy" id="2212470"/>
    <lineage>
        <taxon>Bacteria</taxon>
        <taxon>Candidatus Eiseniibacteriota</taxon>
    </lineage>
</organism>
<comment type="caution">
    <text evidence="2">The sequence shown here is derived from an EMBL/GenBank/DDBJ whole genome shotgun (WGS) entry which is preliminary data.</text>
</comment>
<proteinExistence type="predicted"/>
<evidence type="ECO:0000313" key="2">
    <source>
        <dbReference type="EMBL" id="MCA9726445.1"/>
    </source>
</evidence>
<evidence type="ECO:0000313" key="3">
    <source>
        <dbReference type="Proteomes" id="UP000697710"/>
    </source>
</evidence>
<dbReference type="PROSITE" id="PS51257">
    <property type="entry name" value="PROKAR_LIPOPROTEIN"/>
    <property type="match status" value="1"/>
</dbReference>
<feature type="signal peptide" evidence="1">
    <location>
        <begin position="1"/>
        <end position="34"/>
    </location>
</feature>
<reference evidence="2" key="1">
    <citation type="submission" date="2020-04" db="EMBL/GenBank/DDBJ databases">
        <authorList>
            <person name="Zhang T."/>
        </authorList>
    </citation>
    <scope>NUCLEOTIDE SEQUENCE</scope>
    <source>
        <strain evidence="2">HKST-UBA01</strain>
    </source>
</reference>
<keyword evidence="1" id="KW-0732">Signal</keyword>
<gene>
    <name evidence="2" type="ORF">KC729_02105</name>
</gene>
<dbReference type="AlphaFoldDB" id="A0A956RN84"/>
<evidence type="ECO:0000256" key="1">
    <source>
        <dbReference type="SAM" id="SignalP"/>
    </source>
</evidence>
<accession>A0A956RN84</accession>
<protein>
    <submittedName>
        <fullName evidence="2">Uncharacterized protein</fullName>
    </submittedName>
</protein>
<reference evidence="2" key="2">
    <citation type="journal article" date="2021" name="Microbiome">
        <title>Successional dynamics and alternative stable states in a saline activated sludge microbial community over 9 years.</title>
        <authorList>
            <person name="Wang Y."/>
            <person name="Ye J."/>
            <person name="Ju F."/>
            <person name="Liu L."/>
            <person name="Boyd J.A."/>
            <person name="Deng Y."/>
            <person name="Parks D.H."/>
            <person name="Jiang X."/>
            <person name="Yin X."/>
            <person name="Woodcroft B.J."/>
            <person name="Tyson G.W."/>
            <person name="Hugenholtz P."/>
            <person name="Polz M.F."/>
            <person name="Zhang T."/>
        </authorList>
    </citation>
    <scope>NUCLEOTIDE SEQUENCE</scope>
    <source>
        <strain evidence="2">HKST-UBA01</strain>
    </source>
</reference>
<dbReference type="EMBL" id="JAGQHR010000030">
    <property type="protein sequence ID" value="MCA9726445.1"/>
    <property type="molecule type" value="Genomic_DNA"/>
</dbReference>